<evidence type="ECO:0000313" key="2">
    <source>
        <dbReference type="Proteomes" id="UP001283691"/>
    </source>
</evidence>
<accession>A0AAW9DCL8</accession>
<dbReference type="AlphaFoldDB" id="A0AAW9DCL8"/>
<comment type="caution">
    <text evidence="1">The sequence shown here is derived from an EMBL/GenBank/DDBJ whole genome shotgun (WGS) entry which is preliminary data.</text>
</comment>
<sequence length="346" mass="40597">MNEQEAFEYEKYYKNRPHVVILGAGASVATILKGDKNGRKISAMDGFLKNLGMSDIIENLNLKTKSQNLEDIYSELSEDDKCINIRNDLDDRIRTDFNKFEIPSHPTIYDMLLLSLRKKDLVATFNWDPLLLQAYQRVVKITDDLPQLGFLHGNVLVGYCEKDKIAGLLTNNCQKCHKKFTPSRLLYPVKQKNYNQDSYTFSHWKTLKYYLKDAYQVTIFGYSAPKTDIEAIDMLKEAWGNINDRSMEEFEFIDIAEEDCLIETWEDFVHTHHYTYSNSFFDSTLARFPRRTIEALFDRTQNCFWLSPENPFKENMSFIELEQIVNRLIMEEKNNKNKFITLKNGI</sequence>
<dbReference type="EMBL" id="JAUQUR010000007">
    <property type="protein sequence ID" value="MDX4069873.1"/>
    <property type="molecule type" value="Genomic_DNA"/>
</dbReference>
<dbReference type="RefSeq" id="WP_237962069.1">
    <property type="nucleotide sequence ID" value="NZ_JAUQUR010000007.1"/>
</dbReference>
<reference evidence="1" key="2">
    <citation type="submission" date="2023-07" db="EMBL/GenBank/DDBJ databases">
        <authorList>
            <person name="Zhang M."/>
            <person name="Zhou G."/>
        </authorList>
    </citation>
    <scope>NUCLEOTIDE SEQUENCE</scope>
    <source>
        <strain evidence="1">BJSY19SF1-2</strain>
    </source>
</reference>
<evidence type="ECO:0000313" key="1">
    <source>
        <dbReference type="EMBL" id="MDX4069873.1"/>
    </source>
</evidence>
<organism evidence="1 2">
    <name type="scientific">Aliarcobacter skirrowii</name>
    <dbReference type="NCBI Taxonomy" id="28200"/>
    <lineage>
        <taxon>Bacteria</taxon>
        <taxon>Pseudomonadati</taxon>
        <taxon>Campylobacterota</taxon>
        <taxon>Epsilonproteobacteria</taxon>
        <taxon>Campylobacterales</taxon>
        <taxon>Arcobacteraceae</taxon>
        <taxon>Aliarcobacter</taxon>
    </lineage>
</organism>
<reference evidence="1" key="1">
    <citation type="journal article" date="2023" name="Front. Microbiol.">
        <title>Genomic diversity and taxonomic marker for Arcobacter species.</title>
        <authorList>
            <person name="Zhou G."/>
            <person name="Gu Y."/>
            <person name="Wang H."/>
            <person name="Chen X."/>
            <person name="Zhang X."/>
            <person name="Shao Z."/>
            <person name="Yan X."/>
            <person name="Zhang J."/>
            <person name="Zhang M."/>
        </authorList>
    </citation>
    <scope>NUCLEOTIDE SEQUENCE</scope>
    <source>
        <strain evidence="1">BJSY19SF1-2</strain>
    </source>
</reference>
<proteinExistence type="predicted"/>
<protein>
    <recommendedName>
        <fullName evidence="3">SIR2-like domain-containing protein</fullName>
    </recommendedName>
</protein>
<evidence type="ECO:0008006" key="3">
    <source>
        <dbReference type="Google" id="ProtNLM"/>
    </source>
</evidence>
<name>A0AAW9DCL8_9BACT</name>
<gene>
    <name evidence="1" type="ORF">Q6A80_09085</name>
</gene>
<dbReference type="Proteomes" id="UP001283691">
    <property type="component" value="Unassembled WGS sequence"/>
</dbReference>